<dbReference type="eggNOG" id="KOG3700">
    <property type="taxonomic scope" value="Eukaryota"/>
</dbReference>
<keyword evidence="2" id="KW-0732">Signal</keyword>
<feature type="transmembrane region" description="Helical" evidence="1">
    <location>
        <begin position="614"/>
        <end position="635"/>
    </location>
</feature>
<feature type="transmembrane region" description="Helical" evidence="1">
    <location>
        <begin position="196"/>
        <end position="214"/>
    </location>
</feature>
<dbReference type="PANTHER" id="PTHR11161">
    <property type="entry name" value="O-ACYLTRANSFERASE"/>
    <property type="match status" value="1"/>
</dbReference>
<dbReference type="SMART" id="SM00703">
    <property type="entry name" value="NRF"/>
    <property type="match status" value="1"/>
</dbReference>
<keyword evidence="4" id="KW-0808">Transferase</keyword>
<dbReference type="PROSITE" id="PS51257">
    <property type="entry name" value="PROKAR_LIPOPROTEIN"/>
    <property type="match status" value="1"/>
</dbReference>
<dbReference type="OMA" id="HLIICGT"/>
<dbReference type="Pfam" id="PF20146">
    <property type="entry name" value="NRF"/>
    <property type="match status" value="1"/>
</dbReference>
<dbReference type="GO" id="GO:0016747">
    <property type="term" value="F:acyltransferase activity, transferring groups other than amino-acyl groups"/>
    <property type="evidence" value="ECO:0007669"/>
    <property type="project" value="InterPro"/>
</dbReference>
<sequence length="656" mass="75907">MKMNFQQILFLLATLGSCSCTLMDELMAEIPRDRSNLTVPLTPCEEQLIELIKAADQQQSWALKALDASPGDLSNFMLGQSHFLGNAATCRAVNEPILKDFTDHQPELLRETAPFEFKYQMAYIEANSPWQLRTDMIDIPMLHVGLCLPQTCQTEEVEKLLNNSFAHGEIWQRWQMKPKLVYTKRPELGSSFFQSALWKLFLLCLSLNVLLTLLGNTSFGAKYRFLGCFNVRTNWQRLFKDPEPDKENSAINGIRVTCAFLLLAFHVVWYKFFAADSSYMMMEKVASMLIRNSYWPFVMEIFFVISGFLTVSNFLSNTKKQQTIAEDHLSGNIVRYLRQVLHRYLRLVPLEFVVLLTSAMIFSYLRQVSIYHLVEPVDELCSKFWWRNVLFIQNLFWHKDMCCNWTWSLACDMQIYLVALTLLFIHTRHPKLIRTTVGCLFAGNVLFSLWILRHATPHFESFYVKGDIFYVSPMTRFYTYAVGVVYGYWDAKKLPMSPFHYVFGQLWQKLALAGVCLLLVARFQYGDLPSIGLVILAIFLLRLVIAAIAAEIMLSNSKEDLAKYWQWVLNLFRTDWVQKTSRVTYAIYLLNPTVIISCFYLQSQTLEPDNITLILLVAAHSLIIYLLAILFTVFIEYPYNGVCNMLLNPSTKTKST</sequence>
<evidence type="ECO:0000256" key="2">
    <source>
        <dbReference type="SAM" id="SignalP"/>
    </source>
</evidence>
<feature type="transmembrane region" description="Helical" evidence="1">
    <location>
        <begin position="405"/>
        <end position="425"/>
    </location>
</feature>
<dbReference type="KEGG" id="dwi:6644488"/>
<keyword evidence="1" id="KW-0472">Membrane</keyword>
<evidence type="ECO:0000259" key="3">
    <source>
        <dbReference type="SMART" id="SM00703"/>
    </source>
</evidence>
<gene>
    <name evidence="4" type="primary">Dwil\GK16203</name>
    <name evidence="4" type="ORF">Dwil_GK16203</name>
</gene>
<feature type="transmembrane region" description="Helical" evidence="1">
    <location>
        <begin position="256"/>
        <end position="274"/>
    </location>
</feature>
<evidence type="ECO:0000313" key="5">
    <source>
        <dbReference type="Proteomes" id="UP000007798"/>
    </source>
</evidence>
<name>B4N205_DROWI</name>
<accession>B4N205</accession>
<dbReference type="Pfam" id="PF01757">
    <property type="entry name" value="Acyl_transf_3"/>
    <property type="match status" value="1"/>
</dbReference>
<dbReference type="EMBL" id="CH963925">
    <property type="protein sequence ID" value="EDW78394.1"/>
    <property type="molecule type" value="Genomic_DNA"/>
</dbReference>
<feature type="chain" id="PRO_5002816202" description="Nose resistant-to-fluoxetine protein N-terminal domain-containing protein" evidence="2">
    <location>
        <begin position="21"/>
        <end position="656"/>
    </location>
</feature>
<feature type="signal peptide" evidence="2">
    <location>
        <begin position="1"/>
        <end position="20"/>
    </location>
</feature>
<feature type="transmembrane region" description="Helical" evidence="1">
    <location>
        <begin position="531"/>
        <end position="554"/>
    </location>
</feature>
<reference evidence="4 5" key="1">
    <citation type="journal article" date="2007" name="Nature">
        <title>Evolution of genes and genomes on the Drosophila phylogeny.</title>
        <authorList>
            <consortium name="Drosophila 12 Genomes Consortium"/>
            <person name="Clark A.G."/>
            <person name="Eisen M.B."/>
            <person name="Smith D.R."/>
            <person name="Bergman C.M."/>
            <person name="Oliver B."/>
            <person name="Markow T.A."/>
            <person name="Kaufman T.C."/>
            <person name="Kellis M."/>
            <person name="Gelbart W."/>
            <person name="Iyer V.N."/>
            <person name="Pollard D.A."/>
            <person name="Sackton T.B."/>
            <person name="Larracuente A.M."/>
            <person name="Singh N.D."/>
            <person name="Abad J.P."/>
            <person name="Abt D.N."/>
            <person name="Adryan B."/>
            <person name="Aguade M."/>
            <person name="Akashi H."/>
            <person name="Anderson W.W."/>
            <person name="Aquadro C.F."/>
            <person name="Ardell D.H."/>
            <person name="Arguello R."/>
            <person name="Artieri C.G."/>
            <person name="Barbash D.A."/>
            <person name="Barker D."/>
            <person name="Barsanti P."/>
            <person name="Batterham P."/>
            <person name="Batzoglou S."/>
            <person name="Begun D."/>
            <person name="Bhutkar A."/>
            <person name="Blanco E."/>
            <person name="Bosak S.A."/>
            <person name="Bradley R.K."/>
            <person name="Brand A.D."/>
            <person name="Brent M.R."/>
            <person name="Brooks A.N."/>
            <person name="Brown R.H."/>
            <person name="Butlin R.K."/>
            <person name="Caggese C."/>
            <person name="Calvi B.R."/>
            <person name="Bernardo de Carvalho A."/>
            <person name="Caspi A."/>
            <person name="Castrezana S."/>
            <person name="Celniker S.E."/>
            <person name="Chang J.L."/>
            <person name="Chapple C."/>
            <person name="Chatterji S."/>
            <person name="Chinwalla A."/>
            <person name="Civetta A."/>
            <person name="Clifton S.W."/>
            <person name="Comeron J.M."/>
            <person name="Costello J.C."/>
            <person name="Coyne J.A."/>
            <person name="Daub J."/>
            <person name="David R.G."/>
            <person name="Delcher A.L."/>
            <person name="Delehaunty K."/>
            <person name="Do C.B."/>
            <person name="Ebling H."/>
            <person name="Edwards K."/>
            <person name="Eickbush T."/>
            <person name="Evans J.D."/>
            <person name="Filipski A."/>
            <person name="Findeiss S."/>
            <person name="Freyhult E."/>
            <person name="Fulton L."/>
            <person name="Fulton R."/>
            <person name="Garcia A.C."/>
            <person name="Gardiner A."/>
            <person name="Garfield D.A."/>
            <person name="Garvin B.E."/>
            <person name="Gibson G."/>
            <person name="Gilbert D."/>
            <person name="Gnerre S."/>
            <person name="Godfrey J."/>
            <person name="Good R."/>
            <person name="Gotea V."/>
            <person name="Gravely B."/>
            <person name="Greenberg A.J."/>
            <person name="Griffiths-Jones S."/>
            <person name="Gross S."/>
            <person name="Guigo R."/>
            <person name="Gustafson E.A."/>
            <person name="Haerty W."/>
            <person name="Hahn M.W."/>
            <person name="Halligan D.L."/>
            <person name="Halpern A.L."/>
            <person name="Halter G.M."/>
            <person name="Han M.V."/>
            <person name="Heger A."/>
            <person name="Hillier L."/>
            <person name="Hinrichs A.S."/>
            <person name="Holmes I."/>
            <person name="Hoskins R.A."/>
            <person name="Hubisz M.J."/>
            <person name="Hultmark D."/>
            <person name="Huntley M.A."/>
            <person name="Jaffe D.B."/>
            <person name="Jagadeeshan S."/>
            <person name="Jeck W.R."/>
            <person name="Johnson J."/>
            <person name="Jones C.D."/>
            <person name="Jordan W.C."/>
            <person name="Karpen G.H."/>
            <person name="Kataoka E."/>
            <person name="Keightley P.D."/>
            <person name="Kheradpour P."/>
            <person name="Kirkness E.F."/>
            <person name="Koerich L.B."/>
            <person name="Kristiansen K."/>
            <person name="Kudrna D."/>
            <person name="Kulathinal R.J."/>
            <person name="Kumar S."/>
            <person name="Kwok R."/>
            <person name="Lander E."/>
            <person name="Langley C.H."/>
            <person name="Lapoint R."/>
            <person name="Lazzaro B.P."/>
            <person name="Lee S.J."/>
            <person name="Levesque L."/>
            <person name="Li R."/>
            <person name="Lin C.F."/>
            <person name="Lin M.F."/>
            <person name="Lindblad-Toh K."/>
            <person name="Llopart A."/>
            <person name="Long M."/>
            <person name="Low L."/>
            <person name="Lozovsky E."/>
            <person name="Lu J."/>
            <person name="Luo M."/>
            <person name="Machado C.A."/>
            <person name="Makalowski W."/>
            <person name="Marzo M."/>
            <person name="Matsuda M."/>
            <person name="Matzkin L."/>
            <person name="McAllister B."/>
            <person name="McBride C.S."/>
            <person name="McKernan B."/>
            <person name="McKernan K."/>
            <person name="Mendez-Lago M."/>
            <person name="Minx P."/>
            <person name="Mollenhauer M.U."/>
            <person name="Montooth K."/>
            <person name="Mount S.M."/>
            <person name="Mu X."/>
            <person name="Myers E."/>
            <person name="Negre B."/>
            <person name="Newfeld S."/>
            <person name="Nielsen R."/>
            <person name="Noor M.A."/>
            <person name="O'Grady P."/>
            <person name="Pachter L."/>
            <person name="Papaceit M."/>
            <person name="Parisi M.J."/>
            <person name="Parisi M."/>
            <person name="Parts L."/>
            <person name="Pedersen J.S."/>
            <person name="Pesole G."/>
            <person name="Phillippy A.M."/>
            <person name="Ponting C.P."/>
            <person name="Pop M."/>
            <person name="Porcelli D."/>
            <person name="Powell J.R."/>
            <person name="Prohaska S."/>
            <person name="Pruitt K."/>
            <person name="Puig M."/>
            <person name="Quesneville H."/>
            <person name="Ram K.R."/>
            <person name="Rand D."/>
            <person name="Rasmussen M.D."/>
            <person name="Reed L.K."/>
            <person name="Reenan R."/>
            <person name="Reily A."/>
            <person name="Remington K.A."/>
            <person name="Rieger T.T."/>
            <person name="Ritchie M.G."/>
            <person name="Robin C."/>
            <person name="Rogers Y.H."/>
            <person name="Rohde C."/>
            <person name="Rozas J."/>
            <person name="Rubenfield M.J."/>
            <person name="Ruiz A."/>
            <person name="Russo S."/>
            <person name="Salzberg S.L."/>
            <person name="Sanchez-Gracia A."/>
            <person name="Saranga D.J."/>
            <person name="Sato H."/>
            <person name="Schaeffer S.W."/>
            <person name="Schatz M.C."/>
            <person name="Schlenke T."/>
            <person name="Schwartz R."/>
            <person name="Segarra C."/>
            <person name="Singh R.S."/>
            <person name="Sirot L."/>
            <person name="Sirota M."/>
            <person name="Sisneros N.B."/>
            <person name="Smith C.D."/>
            <person name="Smith T.F."/>
            <person name="Spieth J."/>
            <person name="Stage D.E."/>
            <person name="Stark A."/>
            <person name="Stephan W."/>
            <person name="Strausberg R.L."/>
            <person name="Strempel S."/>
            <person name="Sturgill D."/>
            <person name="Sutton G."/>
            <person name="Sutton G.G."/>
            <person name="Tao W."/>
            <person name="Teichmann S."/>
            <person name="Tobari Y.N."/>
            <person name="Tomimura Y."/>
            <person name="Tsolas J.M."/>
            <person name="Valente V.L."/>
            <person name="Venter E."/>
            <person name="Venter J.C."/>
            <person name="Vicario S."/>
            <person name="Vieira F.G."/>
            <person name="Vilella A.J."/>
            <person name="Villasante A."/>
            <person name="Walenz B."/>
            <person name="Wang J."/>
            <person name="Wasserman M."/>
            <person name="Watts T."/>
            <person name="Wilson D."/>
            <person name="Wilson R.K."/>
            <person name="Wing R.A."/>
            <person name="Wolfner M.F."/>
            <person name="Wong A."/>
            <person name="Wong G.K."/>
            <person name="Wu C.I."/>
            <person name="Wu G."/>
            <person name="Yamamoto D."/>
            <person name="Yang H.P."/>
            <person name="Yang S.P."/>
            <person name="Yorke J.A."/>
            <person name="Yoshida K."/>
            <person name="Zdobnov E."/>
            <person name="Zhang P."/>
            <person name="Zhang Y."/>
            <person name="Zimin A.V."/>
            <person name="Baldwin J."/>
            <person name="Abdouelleil A."/>
            <person name="Abdulkadir J."/>
            <person name="Abebe A."/>
            <person name="Abera B."/>
            <person name="Abreu J."/>
            <person name="Acer S.C."/>
            <person name="Aftuck L."/>
            <person name="Alexander A."/>
            <person name="An P."/>
            <person name="Anderson E."/>
            <person name="Anderson S."/>
            <person name="Arachi H."/>
            <person name="Azer M."/>
            <person name="Bachantsang P."/>
            <person name="Barry A."/>
            <person name="Bayul T."/>
            <person name="Berlin A."/>
            <person name="Bessette D."/>
            <person name="Bloom T."/>
            <person name="Blye J."/>
            <person name="Boguslavskiy L."/>
            <person name="Bonnet C."/>
            <person name="Boukhgalter B."/>
            <person name="Bourzgui I."/>
            <person name="Brown A."/>
            <person name="Cahill P."/>
            <person name="Channer S."/>
            <person name="Cheshatsang Y."/>
            <person name="Chuda L."/>
            <person name="Citroen M."/>
            <person name="Collymore A."/>
            <person name="Cooke P."/>
            <person name="Costello M."/>
            <person name="D'Aco K."/>
            <person name="Daza R."/>
            <person name="De Haan G."/>
            <person name="DeGray S."/>
            <person name="DeMaso C."/>
            <person name="Dhargay N."/>
            <person name="Dooley K."/>
            <person name="Dooley E."/>
            <person name="Doricent M."/>
            <person name="Dorje P."/>
            <person name="Dorjee K."/>
            <person name="Dupes A."/>
            <person name="Elong R."/>
            <person name="Falk J."/>
            <person name="Farina A."/>
            <person name="Faro S."/>
            <person name="Ferguson D."/>
            <person name="Fisher S."/>
            <person name="Foley C.D."/>
            <person name="Franke A."/>
            <person name="Friedrich D."/>
            <person name="Gadbois L."/>
            <person name="Gearin G."/>
            <person name="Gearin C.R."/>
            <person name="Giannoukos G."/>
            <person name="Goode T."/>
            <person name="Graham J."/>
            <person name="Grandbois E."/>
            <person name="Grewal S."/>
            <person name="Gyaltsen K."/>
            <person name="Hafez N."/>
            <person name="Hagos B."/>
            <person name="Hall J."/>
            <person name="Henson C."/>
            <person name="Hollinger A."/>
            <person name="Honan T."/>
            <person name="Huard M.D."/>
            <person name="Hughes L."/>
            <person name="Hurhula B."/>
            <person name="Husby M.E."/>
            <person name="Kamat A."/>
            <person name="Kanga B."/>
            <person name="Kashin S."/>
            <person name="Khazanovich D."/>
            <person name="Kisner P."/>
            <person name="Lance K."/>
            <person name="Lara M."/>
            <person name="Lee W."/>
            <person name="Lennon N."/>
            <person name="Letendre F."/>
            <person name="LeVine R."/>
            <person name="Lipovsky A."/>
            <person name="Liu X."/>
            <person name="Liu J."/>
            <person name="Liu S."/>
            <person name="Lokyitsang T."/>
            <person name="Lokyitsang Y."/>
            <person name="Lubonja R."/>
            <person name="Lui A."/>
            <person name="MacDonald P."/>
            <person name="Magnisalis V."/>
            <person name="Maru K."/>
            <person name="Matthews C."/>
            <person name="McCusker W."/>
            <person name="McDonough S."/>
            <person name="Mehta T."/>
            <person name="Meldrim J."/>
            <person name="Meneus L."/>
            <person name="Mihai O."/>
            <person name="Mihalev A."/>
            <person name="Mihova T."/>
            <person name="Mittelman R."/>
            <person name="Mlenga V."/>
            <person name="Montmayeur A."/>
            <person name="Mulrain L."/>
            <person name="Navidi A."/>
            <person name="Naylor J."/>
            <person name="Negash T."/>
            <person name="Nguyen T."/>
            <person name="Nguyen N."/>
            <person name="Nicol R."/>
            <person name="Norbu C."/>
            <person name="Norbu N."/>
            <person name="Novod N."/>
            <person name="O'Neill B."/>
            <person name="Osman S."/>
            <person name="Markiewicz E."/>
            <person name="Oyono O.L."/>
            <person name="Patti C."/>
            <person name="Phunkhang P."/>
            <person name="Pierre F."/>
            <person name="Priest M."/>
            <person name="Raghuraman S."/>
            <person name="Rege F."/>
            <person name="Reyes R."/>
            <person name="Rise C."/>
            <person name="Rogov P."/>
            <person name="Ross K."/>
            <person name="Ryan E."/>
            <person name="Settipalli S."/>
            <person name="Shea T."/>
            <person name="Sherpa N."/>
            <person name="Shi L."/>
            <person name="Shih D."/>
            <person name="Sparrow T."/>
            <person name="Spaulding J."/>
            <person name="Stalker J."/>
            <person name="Stange-Thomann N."/>
            <person name="Stavropoulos S."/>
            <person name="Stone C."/>
            <person name="Strader C."/>
            <person name="Tesfaye S."/>
            <person name="Thomson T."/>
            <person name="Thoulutsang Y."/>
            <person name="Thoulutsang D."/>
            <person name="Topham K."/>
            <person name="Topping I."/>
            <person name="Tsamla T."/>
            <person name="Vassiliev H."/>
            <person name="Vo A."/>
            <person name="Wangchuk T."/>
            <person name="Wangdi T."/>
            <person name="Weiand M."/>
            <person name="Wilkinson J."/>
            <person name="Wilson A."/>
            <person name="Yadav S."/>
            <person name="Young G."/>
            <person name="Yu Q."/>
            <person name="Zembek L."/>
            <person name="Zhong D."/>
            <person name="Zimmer A."/>
            <person name="Zwirko Z."/>
            <person name="Jaffe D.B."/>
            <person name="Alvarez P."/>
            <person name="Brockman W."/>
            <person name="Butler J."/>
            <person name="Chin C."/>
            <person name="Gnerre S."/>
            <person name="Grabherr M."/>
            <person name="Kleber M."/>
            <person name="Mauceli E."/>
            <person name="MacCallum I."/>
        </authorList>
    </citation>
    <scope>NUCLEOTIDE SEQUENCE [LARGE SCALE GENOMIC DNA]</scope>
    <source>
        <strain evidence="5">Tucson 14030-0811.24</strain>
    </source>
</reference>
<evidence type="ECO:0000313" key="4">
    <source>
        <dbReference type="EMBL" id="EDW78394.1"/>
    </source>
</evidence>
<keyword evidence="4" id="KW-0012">Acyltransferase</keyword>
<feature type="domain" description="Nose resistant-to-fluoxetine protein N-terminal" evidence="3">
    <location>
        <begin position="41"/>
        <end position="174"/>
    </location>
</feature>
<dbReference type="InParanoid" id="B4N205"/>
<dbReference type="InterPro" id="IPR052728">
    <property type="entry name" value="O2_lipid_transport_reg"/>
</dbReference>
<dbReference type="OrthoDB" id="7486572at2759"/>
<feature type="transmembrane region" description="Helical" evidence="1">
    <location>
        <begin position="501"/>
        <end position="525"/>
    </location>
</feature>
<protein>
    <recommendedName>
        <fullName evidence="3">Nose resistant-to-fluoxetine protein N-terminal domain-containing protein</fullName>
    </recommendedName>
</protein>
<dbReference type="InterPro" id="IPR006621">
    <property type="entry name" value="Nose-resist-to-fluoxetine_N"/>
</dbReference>
<dbReference type="PhylomeDB" id="B4N205"/>
<proteinExistence type="predicted"/>
<keyword evidence="5" id="KW-1185">Reference proteome</keyword>
<evidence type="ECO:0000256" key="1">
    <source>
        <dbReference type="SAM" id="Phobius"/>
    </source>
</evidence>
<dbReference type="Proteomes" id="UP000007798">
    <property type="component" value="Unassembled WGS sequence"/>
</dbReference>
<organism evidence="4 5">
    <name type="scientific">Drosophila willistoni</name>
    <name type="common">Fruit fly</name>
    <dbReference type="NCBI Taxonomy" id="7260"/>
    <lineage>
        <taxon>Eukaryota</taxon>
        <taxon>Metazoa</taxon>
        <taxon>Ecdysozoa</taxon>
        <taxon>Arthropoda</taxon>
        <taxon>Hexapoda</taxon>
        <taxon>Insecta</taxon>
        <taxon>Pterygota</taxon>
        <taxon>Neoptera</taxon>
        <taxon>Endopterygota</taxon>
        <taxon>Diptera</taxon>
        <taxon>Brachycera</taxon>
        <taxon>Muscomorpha</taxon>
        <taxon>Ephydroidea</taxon>
        <taxon>Drosophilidae</taxon>
        <taxon>Drosophila</taxon>
        <taxon>Sophophora</taxon>
    </lineage>
</organism>
<feature type="transmembrane region" description="Helical" evidence="1">
    <location>
        <begin position="583"/>
        <end position="602"/>
    </location>
</feature>
<keyword evidence="1" id="KW-0812">Transmembrane</keyword>
<dbReference type="AlphaFoldDB" id="B4N205"/>
<keyword evidence="1" id="KW-1133">Transmembrane helix</keyword>
<dbReference type="HOGENOM" id="CLU_007874_3_0_1"/>
<feature type="transmembrane region" description="Helical" evidence="1">
    <location>
        <begin position="294"/>
        <end position="315"/>
    </location>
</feature>
<feature type="transmembrane region" description="Helical" evidence="1">
    <location>
        <begin position="432"/>
        <end position="452"/>
    </location>
</feature>
<dbReference type="InterPro" id="IPR002656">
    <property type="entry name" value="Acyl_transf_3_dom"/>
</dbReference>
<feature type="transmembrane region" description="Helical" evidence="1">
    <location>
        <begin position="468"/>
        <end position="489"/>
    </location>
</feature>
<dbReference type="PANTHER" id="PTHR11161:SF15">
    <property type="entry name" value="GH19286P-RELATED"/>
    <property type="match status" value="1"/>
</dbReference>
<feature type="transmembrane region" description="Helical" evidence="1">
    <location>
        <begin position="344"/>
        <end position="365"/>
    </location>
</feature>